<sequence length="170" mass="18783">MYGSYGSSSSSYSSSYNSYTSYSSMSSPMDIAPTPFSSRGPDASCAFPSWPRRSSLSESDASEERATSYLSDEDLFPTDVFEDDARSVSSNGSSSPTQSPTQMTEVDLIEMQRERALYQREMMRVLMSEKERRRQQVKKQKRSTGGSSSTSAKKNSKSKLSAMTPIAEAE</sequence>
<accession>A0AA40DJC4</accession>
<feature type="compositionally biased region" description="Acidic residues" evidence="1">
    <location>
        <begin position="71"/>
        <end position="82"/>
    </location>
</feature>
<evidence type="ECO:0000313" key="3">
    <source>
        <dbReference type="Proteomes" id="UP001172102"/>
    </source>
</evidence>
<proteinExistence type="predicted"/>
<feature type="compositionally biased region" description="Low complexity" evidence="1">
    <location>
        <begin position="87"/>
        <end position="99"/>
    </location>
</feature>
<dbReference type="Proteomes" id="UP001172102">
    <property type="component" value="Unassembled WGS sequence"/>
</dbReference>
<feature type="compositionally biased region" description="Low complexity" evidence="1">
    <location>
        <begin position="1"/>
        <end position="27"/>
    </location>
</feature>
<comment type="caution">
    <text evidence="2">The sequence shown here is derived from an EMBL/GenBank/DDBJ whole genome shotgun (WGS) entry which is preliminary data.</text>
</comment>
<gene>
    <name evidence="2" type="ORF">B0H67DRAFT_379037</name>
</gene>
<evidence type="ECO:0000256" key="1">
    <source>
        <dbReference type="SAM" id="MobiDB-lite"/>
    </source>
</evidence>
<name>A0AA40DJC4_9PEZI</name>
<organism evidence="2 3">
    <name type="scientific">Lasiosphaeris hirsuta</name>
    <dbReference type="NCBI Taxonomy" id="260670"/>
    <lineage>
        <taxon>Eukaryota</taxon>
        <taxon>Fungi</taxon>
        <taxon>Dikarya</taxon>
        <taxon>Ascomycota</taxon>
        <taxon>Pezizomycotina</taxon>
        <taxon>Sordariomycetes</taxon>
        <taxon>Sordariomycetidae</taxon>
        <taxon>Sordariales</taxon>
        <taxon>Lasiosphaeriaceae</taxon>
        <taxon>Lasiosphaeris</taxon>
    </lineage>
</organism>
<feature type="compositionally biased region" description="Low complexity" evidence="1">
    <location>
        <begin position="143"/>
        <end position="161"/>
    </location>
</feature>
<protein>
    <submittedName>
        <fullName evidence="2">Uncharacterized protein</fullName>
    </submittedName>
</protein>
<dbReference type="AlphaFoldDB" id="A0AA40DJC4"/>
<keyword evidence="3" id="KW-1185">Reference proteome</keyword>
<feature type="region of interest" description="Disordered" evidence="1">
    <location>
        <begin position="126"/>
        <end position="170"/>
    </location>
</feature>
<reference evidence="2" key="1">
    <citation type="submission" date="2023-06" db="EMBL/GenBank/DDBJ databases">
        <title>Genome-scale phylogeny and comparative genomics of the fungal order Sordariales.</title>
        <authorList>
            <consortium name="Lawrence Berkeley National Laboratory"/>
            <person name="Hensen N."/>
            <person name="Bonometti L."/>
            <person name="Westerberg I."/>
            <person name="Brannstrom I.O."/>
            <person name="Guillou S."/>
            <person name="Cros-Aarteil S."/>
            <person name="Calhoun S."/>
            <person name="Haridas S."/>
            <person name="Kuo A."/>
            <person name="Mondo S."/>
            <person name="Pangilinan J."/>
            <person name="Riley R."/>
            <person name="Labutti K."/>
            <person name="Andreopoulos B."/>
            <person name="Lipzen A."/>
            <person name="Chen C."/>
            <person name="Yanf M."/>
            <person name="Daum C."/>
            <person name="Ng V."/>
            <person name="Clum A."/>
            <person name="Steindorff A."/>
            <person name="Ohm R."/>
            <person name="Martin F."/>
            <person name="Silar P."/>
            <person name="Natvig D."/>
            <person name="Lalanne C."/>
            <person name="Gautier V."/>
            <person name="Ament-Velasquez S.L."/>
            <person name="Kruys A."/>
            <person name="Hutchinson M.I."/>
            <person name="Powell A.J."/>
            <person name="Barry K."/>
            <person name="Miller A.N."/>
            <person name="Grigoriev I.V."/>
            <person name="Debuchy R."/>
            <person name="Gladieux P."/>
            <person name="Thoren M.H."/>
            <person name="Johannesson H."/>
        </authorList>
    </citation>
    <scope>NUCLEOTIDE SEQUENCE</scope>
    <source>
        <strain evidence="2">SMH4607-1</strain>
    </source>
</reference>
<dbReference type="EMBL" id="JAUKUA010000007">
    <property type="protein sequence ID" value="KAK0705305.1"/>
    <property type="molecule type" value="Genomic_DNA"/>
</dbReference>
<feature type="region of interest" description="Disordered" evidence="1">
    <location>
        <begin position="1"/>
        <end position="105"/>
    </location>
</feature>
<evidence type="ECO:0000313" key="2">
    <source>
        <dbReference type="EMBL" id="KAK0705305.1"/>
    </source>
</evidence>